<protein>
    <submittedName>
        <fullName evidence="1">Uncharacterized protein</fullName>
    </submittedName>
</protein>
<accession>A0A917MBJ1</accession>
<dbReference type="EMBL" id="BMGT01000004">
    <property type="protein sequence ID" value="GGG87327.1"/>
    <property type="molecule type" value="Genomic_DNA"/>
</dbReference>
<organism evidence="1 2">
    <name type="scientific">Edaphobacter dinghuensis</name>
    <dbReference type="NCBI Taxonomy" id="1560005"/>
    <lineage>
        <taxon>Bacteria</taxon>
        <taxon>Pseudomonadati</taxon>
        <taxon>Acidobacteriota</taxon>
        <taxon>Terriglobia</taxon>
        <taxon>Terriglobales</taxon>
        <taxon>Acidobacteriaceae</taxon>
        <taxon>Edaphobacter</taxon>
    </lineage>
</organism>
<proteinExistence type="predicted"/>
<evidence type="ECO:0000313" key="2">
    <source>
        <dbReference type="Proteomes" id="UP000647241"/>
    </source>
</evidence>
<dbReference type="AlphaFoldDB" id="A0A917MBJ1"/>
<reference evidence="1" key="2">
    <citation type="submission" date="2020-09" db="EMBL/GenBank/DDBJ databases">
        <authorList>
            <person name="Sun Q."/>
            <person name="Zhou Y."/>
        </authorList>
    </citation>
    <scope>NUCLEOTIDE SEQUENCE</scope>
    <source>
        <strain evidence="1">CGMCC 1.12997</strain>
    </source>
</reference>
<evidence type="ECO:0000313" key="1">
    <source>
        <dbReference type="EMBL" id="GGG87327.1"/>
    </source>
</evidence>
<sequence length="153" mass="17705">MSTHKADIESDHGSIEERLQRLQTIQEIFKEEEWLTAEMLNRLQAEPPPDQRLPASDWKRQGRIFSVTYEGEEYFPCYEFDAAYHPLPLIGEVLAVFGPVADTWKIAAWFHYPNGWIVESGDKGIKTISPKDALDRYNDLMKAIEKRKGTYVS</sequence>
<dbReference type="Proteomes" id="UP000647241">
    <property type="component" value="Unassembled WGS sequence"/>
</dbReference>
<gene>
    <name evidence="1" type="ORF">GCM10011585_34250</name>
</gene>
<name>A0A917MBJ1_9BACT</name>
<comment type="caution">
    <text evidence="1">The sequence shown here is derived from an EMBL/GenBank/DDBJ whole genome shotgun (WGS) entry which is preliminary data.</text>
</comment>
<dbReference type="RefSeq" id="WP_188555462.1">
    <property type="nucleotide sequence ID" value="NZ_BMGT01000004.1"/>
</dbReference>
<keyword evidence="2" id="KW-1185">Reference proteome</keyword>
<reference evidence="1" key="1">
    <citation type="journal article" date="2014" name="Int. J. Syst. Evol. Microbiol.">
        <title>Complete genome sequence of Corynebacterium casei LMG S-19264T (=DSM 44701T), isolated from a smear-ripened cheese.</title>
        <authorList>
            <consortium name="US DOE Joint Genome Institute (JGI-PGF)"/>
            <person name="Walter F."/>
            <person name="Albersmeier A."/>
            <person name="Kalinowski J."/>
            <person name="Ruckert C."/>
        </authorList>
    </citation>
    <scope>NUCLEOTIDE SEQUENCE</scope>
    <source>
        <strain evidence="1">CGMCC 1.12997</strain>
    </source>
</reference>